<name>A0A232F5L3_9HYME</name>
<organism evidence="2 3">
    <name type="scientific">Trichomalopsis sarcophagae</name>
    <dbReference type="NCBI Taxonomy" id="543379"/>
    <lineage>
        <taxon>Eukaryota</taxon>
        <taxon>Metazoa</taxon>
        <taxon>Ecdysozoa</taxon>
        <taxon>Arthropoda</taxon>
        <taxon>Hexapoda</taxon>
        <taxon>Insecta</taxon>
        <taxon>Pterygota</taxon>
        <taxon>Neoptera</taxon>
        <taxon>Endopterygota</taxon>
        <taxon>Hymenoptera</taxon>
        <taxon>Apocrita</taxon>
        <taxon>Proctotrupomorpha</taxon>
        <taxon>Chalcidoidea</taxon>
        <taxon>Pteromalidae</taxon>
        <taxon>Pteromalinae</taxon>
        <taxon>Trichomalopsis</taxon>
    </lineage>
</organism>
<evidence type="ECO:0000313" key="3">
    <source>
        <dbReference type="Proteomes" id="UP000215335"/>
    </source>
</evidence>
<protein>
    <submittedName>
        <fullName evidence="2">Uncharacterized protein</fullName>
    </submittedName>
</protein>
<keyword evidence="3" id="KW-1185">Reference proteome</keyword>
<comment type="caution">
    <text evidence="2">The sequence shown here is derived from an EMBL/GenBank/DDBJ whole genome shotgun (WGS) entry which is preliminary data.</text>
</comment>
<dbReference type="AlphaFoldDB" id="A0A232F5L3"/>
<proteinExistence type="predicted"/>
<feature type="region of interest" description="Disordered" evidence="1">
    <location>
        <begin position="123"/>
        <end position="143"/>
    </location>
</feature>
<sequence>MDYPVTAFTGKIDQTPKQYEFPKPANETIVDKSKPQITSMFDNNAEGACALPGISAIQYELENINERMSNLNPNATSKSTNTISRMSMPLAARERLSINEKCMVGVKNYFDISKLSTSANPVENNPLPNLKRAQHKETRRSKDHFRTAINIEKREAMQLSNE</sequence>
<dbReference type="Proteomes" id="UP000215335">
    <property type="component" value="Unassembled WGS sequence"/>
</dbReference>
<evidence type="ECO:0000313" key="2">
    <source>
        <dbReference type="EMBL" id="OXU26116.1"/>
    </source>
</evidence>
<feature type="compositionally biased region" description="Basic residues" evidence="1">
    <location>
        <begin position="132"/>
        <end position="143"/>
    </location>
</feature>
<reference evidence="2 3" key="1">
    <citation type="journal article" date="2017" name="Curr. Biol.">
        <title>The Evolution of Venom by Co-option of Single-Copy Genes.</title>
        <authorList>
            <person name="Martinson E.O."/>
            <person name="Mrinalini"/>
            <person name="Kelkar Y.D."/>
            <person name="Chang C.H."/>
            <person name="Werren J.H."/>
        </authorList>
    </citation>
    <scope>NUCLEOTIDE SEQUENCE [LARGE SCALE GENOMIC DNA]</scope>
    <source>
        <strain evidence="2 3">Alberta</strain>
        <tissue evidence="2">Whole body</tissue>
    </source>
</reference>
<accession>A0A232F5L3</accession>
<dbReference type="EMBL" id="NNAY01000874">
    <property type="protein sequence ID" value="OXU26116.1"/>
    <property type="molecule type" value="Genomic_DNA"/>
</dbReference>
<evidence type="ECO:0000256" key="1">
    <source>
        <dbReference type="SAM" id="MobiDB-lite"/>
    </source>
</evidence>
<gene>
    <name evidence="2" type="ORF">TSAR_000126</name>
</gene>